<accession>A0A964T163</accession>
<dbReference type="EMBL" id="SPKJ01000003">
    <property type="protein sequence ID" value="MYZ46523.1"/>
    <property type="molecule type" value="Genomic_DNA"/>
</dbReference>
<feature type="region of interest" description="Disordered" evidence="1">
    <location>
        <begin position="129"/>
        <end position="215"/>
    </location>
</feature>
<evidence type="ECO:0000256" key="2">
    <source>
        <dbReference type="SAM" id="SignalP"/>
    </source>
</evidence>
<proteinExistence type="predicted"/>
<feature type="compositionally biased region" description="Basic and acidic residues" evidence="1">
    <location>
        <begin position="171"/>
        <end position="188"/>
    </location>
</feature>
<reference evidence="3" key="1">
    <citation type="submission" date="2019-03" db="EMBL/GenBank/DDBJ databases">
        <title>Afifella sp. nov., isolated from activated sludge.</title>
        <authorList>
            <person name="Li Q."/>
            <person name="Liu Y."/>
        </authorList>
    </citation>
    <scope>NUCLEOTIDE SEQUENCE</scope>
    <source>
        <strain evidence="3">L72</strain>
    </source>
</reference>
<evidence type="ECO:0000256" key="1">
    <source>
        <dbReference type="SAM" id="MobiDB-lite"/>
    </source>
</evidence>
<gene>
    <name evidence="3" type="ORF">E4O86_02150</name>
</gene>
<dbReference type="AlphaFoldDB" id="A0A964T163"/>
<keyword evidence="4" id="KW-1185">Reference proteome</keyword>
<sequence>MNVSSSAAKLLPAICLLSAALAAAGCSSTTYGTGEAPEMAIFNEFTGSFIGGGRSKPNIDYKPRAPLVVPPQAELRTPAEPATVSTPNWPDDPDQKVVQRDYSDPSFERARYISQAEYERTRPIAEINRSRKSLEESQAEARDGAAPARDFAVSSRQESKEFKAALNAAEGRGDTGRRYLTDPPEEYRQPSGSAPQTFEDIKEDKPGNFFTRLFN</sequence>
<dbReference type="Proteomes" id="UP000773614">
    <property type="component" value="Unassembled WGS sequence"/>
</dbReference>
<evidence type="ECO:0008006" key="5">
    <source>
        <dbReference type="Google" id="ProtNLM"/>
    </source>
</evidence>
<feature type="signal peptide" evidence="2">
    <location>
        <begin position="1"/>
        <end position="24"/>
    </location>
</feature>
<evidence type="ECO:0000313" key="4">
    <source>
        <dbReference type="Proteomes" id="UP000773614"/>
    </source>
</evidence>
<dbReference type="OrthoDB" id="7835439at2"/>
<feature type="compositionally biased region" description="Basic and acidic residues" evidence="1">
    <location>
        <begin position="129"/>
        <end position="143"/>
    </location>
</feature>
<feature type="chain" id="PRO_5037422348" description="Lipoprotein" evidence="2">
    <location>
        <begin position="25"/>
        <end position="215"/>
    </location>
</feature>
<dbReference type="RefSeq" id="WP_161138863.1">
    <property type="nucleotide sequence ID" value="NZ_SPKJ01000003.1"/>
</dbReference>
<name>A0A964T163_9HYPH</name>
<organism evidence="3 4">
    <name type="scientific">Propylenella binzhouense</name>
    <dbReference type="NCBI Taxonomy" id="2555902"/>
    <lineage>
        <taxon>Bacteria</taxon>
        <taxon>Pseudomonadati</taxon>
        <taxon>Pseudomonadota</taxon>
        <taxon>Alphaproteobacteria</taxon>
        <taxon>Hyphomicrobiales</taxon>
        <taxon>Propylenellaceae</taxon>
        <taxon>Propylenella</taxon>
    </lineage>
</organism>
<evidence type="ECO:0000313" key="3">
    <source>
        <dbReference type="EMBL" id="MYZ46523.1"/>
    </source>
</evidence>
<keyword evidence="2" id="KW-0732">Signal</keyword>
<protein>
    <recommendedName>
        <fullName evidence="5">Lipoprotein</fullName>
    </recommendedName>
</protein>
<feature type="region of interest" description="Disordered" evidence="1">
    <location>
        <begin position="74"/>
        <end position="99"/>
    </location>
</feature>
<comment type="caution">
    <text evidence="3">The sequence shown here is derived from an EMBL/GenBank/DDBJ whole genome shotgun (WGS) entry which is preliminary data.</text>
</comment>